<dbReference type="EMBL" id="CAXAMN010024195">
    <property type="protein sequence ID" value="CAK9084473.1"/>
    <property type="molecule type" value="Genomic_DNA"/>
</dbReference>
<feature type="chain" id="PRO_5047241814" evidence="3">
    <location>
        <begin position="21"/>
        <end position="613"/>
    </location>
</feature>
<feature type="coiled-coil region" evidence="1">
    <location>
        <begin position="346"/>
        <end position="432"/>
    </location>
</feature>
<evidence type="ECO:0000256" key="1">
    <source>
        <dbReference type="SAM" id="Coils"/>
    </source>
</evidence>
<dbReference type="Proteomes" id="UP001642484">
    <property type="component" value="Unassembled WGS sequence"/>
</dbReference>
<dbReference type="Gene3D" id="1.20.5.730">
    <property type="entry name" value="Single helix bin"/>
    <property type="match status" value="1"/>
</dbReference>
<feature type="compositionally biased region" description="Basic and acidic residues" evidence="2">
    <location>
        <begin position="541"/>
        <end position="561"/>
    </location>
</feature>
<feature type="compositionally biased region" description="Basic and acidic residues" evidence="2">
    <location>
        <begin position="103"/>
        <end position="117"/>
    </location>
</feature>
<organism evidence="4 5">
    <name type="scientific">Durusdinium trenchii</name>
    <dbReference type="NCBI Taxonomy" id="1381693"/>
    <lineage>
        <taxon>Eukaryota</taxon>
        <taxon>Sar</taxon>
        <taxon>Alveolata</taxon>
        <taxon>Dinophyceae</taxon>
        <taxon>Suessiales</taxon>
        <taxon>Symbiodiniaceae</taxon>
        <taxon>Durusdinium</taxon>
    </lineage>
</organism>
<feature type="region of interest" description="Disordered" evidence="2">
    <location>
        <begin position="541"/>
        <end position="571"/>
    </location>
</feature>
<accession>A0ABP0Q9X9</accession>
<feature type="signal peptide" evidence="3">
    <location>
        <begin position="1"/>
        <end position="20"/>
    </location>
</feature>
<keyword evidence="3" id="KW-0732">Signal</keyword>
<keyword evidence="1" id="KW-0175">Coiled coil</keyword>
<proteinExistence type="predicted"/>
<protein>
    <submittedName>
        <fullName evidence="4">Uncharacterized protein</fullName>
    </submittedName>
</protein>
<comment type="caution">
    <text evidence="4">The sequence shown here is derived from an EMBL/GenBank/DDBJ whole genome shotgun (WGS) entry which is preliminary data.</text>
</comment>
<evidence type="ECO:0000313" key="4">
    <source>
        <dbReference type="EMBL" id="CAK9084473.1"/>
    </source>
</evidence>
<evidence type="ECO:0000256" key="3">
    <source>
        <dbReference type="SAM" id="SignalP"/>
    </source>
</evidence>
<evidence type="ECO:0000313" key="5">
    <source>
        <dbReference type="Proteomes" id="UP001642484"/>
    </source>
</evidence>
<reference evidence="4 5" key="1">
    <citation type="submission" date="2024-02" db="EMBL/GenBank/DDBJ databases">
        <authorList>
            <person name="Chen Y."/>
            <person name="Shah S."/>
            <person name="Dougan E. K."/>
            <person name="Thang M."/>
            <person name="Chan C."/>
        </authorList>
    </citation>
    <scope>NUCLEOTIDE SEQUENCE [LARGE SCALE GENOMIC DNA]</scope>
</reference>
<gene>
    <name evidence="4" type="ORF">CCMP2556_LOCUS41084</name>
</gene>
<feature type="region of interest" description="Disordered" evidence="2">
    <location>
        <begin position="103"/>
        <end position="122"/>
    </location>
</feature>
<sequence length="613" mass="68312">MKSSVVLVLVLALSAAHVQASVQKVLGLLKEMKSQGEDALEKEEKQHADYTAFCEKTLSEKDRAIEEGTERIERLKADIEKFEASVTTLTSELQAHQKEIEVAQQDSEKNTALRQQEESDYSSTHQEYQESIRAIGEALELLKAQKDSEAEAAMAQLKAKLGKKLEVLLQGPTKAYDFQSQGVVEMLEKLQVKFSEEKEALETLETSKKSSHQQVMDSLAKQVTTASEAQEEKTLFKSKAQQSLATAKTDLEEAESTLAEDVKYKKDLSFDCQKKATEFASNQKLRREELEAIEKASEIIAGKTVAGAQKHLESGFLQSTSLALLRTVRRLSVLIQRLRNAEAGKNETLQGVREVLQKYLANLEAEIEHEGFCQKELSLNNRTRKQKTAKIESLTAEIQQLQSSVAKLAEDIAEASSQITELSTALSEATRLRSDEKAQNRRTLFEAQAAQEAVTEALKLLQDAFEKSEGISFVQENSKTGVVKLLETVLGDFSRLEAETKAQENAAEQEFKTFKADSNADKASDLLGRIFGWRASKQTDAEHFDEKKSEQSRVLAQKEADLASSEAELESAEQYHKELAGQCLSSDSEAALQKAHREEEIQNLKTALKELEQ</sequence>
<name>A0ABP0Q9X9_9DINO</name>
<evidence type="ECO:0000256" key="2">
    <source>
        <dbReference type="SAM" id="MobiDB-lite"/>
    </source>
</evidence>
<keyword evidence="5" id="KW-1185">Reference proteome</keyword>